<dbReference type="EMBL" id="JRPE02000002">
    <property type="protein sequence ID" value="TLD93432.1"/>
    <property type="molecule type" value="Genomic_DNA"/>
</dbReference>
<keyword evidence="2" id="KW-1185">Reference proteome</keyword>
<accession>A0A4V6I1S6</accession>
<organism evidence="1 2">
    <name type="scientific">Helicobacter magdeburgensis</name>
    <dbReference type="NCBI Taxonomy" id="471858"/>
    <lineage>
        <taxon>Bacteria</taxon>
        <taxon>Pseudomonadati</taxon>
        <taxon>Campylobacterota</taxon>
        <taxon>Epsilonproteobacteria</taxon>
        <taxon>Campylobacterales</taxon>
        <taxon>Helicobacteraceae</taxon>
        <taxon>Helicobacter</taxon>
    </lineage>
</organism>
<dbReference type="Proteomes" id="UP000029921">
    <property type="component" value="Unassembled WGS sequence"/>
</dbReference>
<evidence type="ECO:0000313" key="1">
    <source>
        <dbReference type="EMBL" id="TLD93432.1"/>
    </source>
</evidence>
<proteinExistence type="predicted"/>
<name>A0A4V6I1S6_9HELI</name>
<protein>
    <submittedName>
        <fullName evidence="1">Uncharacterized protein</fullName>
    </submittedName>
</protein>
<evidence type="ECO:0000313" key="2">
    <source>
        <dbReference type="Proteomes" id="UP000029921"/>
    </source>
</evidence>
<sequence>MSNIYLGKEVYFDKKKNQICYGEAYISASQKKLYDKNGINITENAIKATVMFLLEEHNKHAEFLIKNKGKFRLRLERAE</sequence>
<dbReference type="AlphaFoldDB" id="A0A4V6I1S6"/>
<gene>
    <name evidence="1" type="ORF">LS74_001505</name>
</gene>
<comment type="caution">
    <text evidence="1">The sequence shown here is derived from an EMBL/GenBank/DDBJ whole genome shotgun (WGS) entry which is preliminary data.</text>
</comment>
<dbReference type="RefSeq" id="WP_034588114.1">
    <property type="nucleotide sequence ID" value="NZ_JRPE02000002.1"/>
</dbReference>
<reference evidence="1 2" key="1">
    <citation type="journal article" date="2014" name="Genome Announc.">
        <title>Draft genome sequences of eight enterohepatic helicobacter species isolated from both laboratory and wild rodents.</title>
        <authorList>
            <person name="Sheh A."/>
            <person name="Shen Z."/>
            <person name="Fox J.G."/>
        </authorList>
    </citation>
    <scope>NUCLEOTIDE SEQUENCE [LARGE SCALE GENOMIC DNA]</scope>
    <source>
        <strain evidence="1 2">MIT 96-1001</strain>
    </source>
</reference>